<keyword evidence="2" id="KW-0812">Transmembrane</keyword>
<sequence>MGIYMPPYNILRNHSEDITSHDALSITPYVPLVGSLAGSIACVSCYPIELARTRMQGFDDEDDQPDVAVKHGGEILAGRFQTFVIELSLDCRFPSKACSRKSIAIVAAEEELALHKKSNAEPVLEEFIPLKKSCKDEQIDRVEVDSTKKDISCRDKMNWMSSVQLWNSDSDLNYKLTLKLDNNKKRAAAEEVKQPAKDNVFQSIKNRTVVPLKGWIMRNLNYV</sequence>
<dbReference type="GO" id="GO:0005634">
    <property type="term" value="C:nucleus"/>
    <property type="evidence" value="ECO:0007669"/>
    <property type="project" value="UniProtKB-SubCell"/>
</dbReference>
<dbReference type="GO" id="GO:0003700">
    <property type="term" value="F:DNA-binding transcription factor activity"/>
    <property type="evidence" value="ECO:0007669"/>
    <property type="project" value="InterPro"/>
</dbReference>
<dbReference type="SUPFAM" id="SSF103506">
    <property type="entry name" value="Mitochondrial carrier"/>
    <property type="match status" value="1"/>
</dbReference>
<dbReference type="GO" id="GO:0003677">
    <property type="term" value="F:DNA binding"/>
    <property type="evidence" value="ECO:0007669"/>
    <property type="project" value="UniProtKB-KW"/>
</dbReference>
<dbReference type="OrthoDB" id="1698172at2759"/>
<dbReference type="AlphaFoldDB" id="A0A830BH85"/>
<dbReference type="InterPro" id="IPR023395">
    <property type="entry name" value="MCP_dom_sf"/>
</dbReference>
<dbReference type="Proteomes" id="UP000653305">
    <property type="component" value="Unassembled WGS sequence"/>
</dbReference>
<evidence type="ECO:0000313" key="4">
    <source>
        <dbReference type="EMBL" id="GFP81391.1"/>
    </source>
</evidence>
<protein>
    <submittedName>
        <fullName evidence="4">Mitochondrial carrier protein mtm1</fullName>
    </submittedName>
</protein>
<name>A0A830BH85_9LAMI</name>
<dbReference type="EMBL" id="BMAC01000029">
    <property type="protein sequence ID" value="GFP81391.1"/>
    <property type="molecule type" value="Genomic_DNA"/>
</dbReference>
<proteinExistence type="predicted"/>
<dbReference type="PANTHER" id="PTHR31003:SF3">
    <property type="entry name" value="HOMEODOMAIN-LIKE SUPERFAMILY PROTEIN-RELATED"/>
    <property type="match status" value="1"/>
</dbReference>
<evidence type="ECO:0000256" key="1">
    <source>
        <dbReference type="ARBA" id="ARBA00004370"/>
    </source>
</evidence>
<comment type="caution">
    <text evidence="4">The sequence shown here is derived from an EMBL/GenBank/DDBJ whole genome shotgun (WGS) entry which is preliminary data.</text>
</comment>
<evidence type="ECO:0000256" key="2">
    <source>
        <dbReference type="ARBA" id="ARBA00022692"/>
    </source>
</evidence>
<comment type="subcellular location">
    <subcellularLocation>
        <location evidence="1">Membrane</location>
    </subcellularLocation>
</comment>
<evidence type="ECO:0000313" key="5">
    <source>
        <dbReference type="Proteomes" id="UP000653305"/>
    </source>
</evidence>
<dbReference type="GO" id="GO:0016020">
    <property type="term" value="C:membrane"/>
    <property type="evidence" value="ECO:0007669"/>
    <property type="project" value="UniProtKB-SubCell"/>
</dbReference>
<organism evidence="4 5">
    <name type="scientific">Phtheirospermum japonicum</name>
    <dbReference type="NCBI Taxonomy" id="374723"/>
    <lineage>
        <taxon>Eukaryota</taxon>
        <taxon>Viridiplantae</taxon>
        <taxon>Streptophyta</taxon>
        <taxon>Embryophyta</taxon>
        <taxon>Tracheophyta</taxon>
        <taxon>Spermatophyta</taxon>
        <taxon>Magnoliopsida</taxon>
        <taxon>eudicotyledons</taxon>
        <taxon>Gunneridae</taxon>
        <taxon>Pentapetalae</taxon>
        <taxon>asterids</taxon>
        <taxon>lamiids</taxon>
        <taxon>Lamiales</taxon>
        <taxon>Orobanchaceae</taxon>
        <taxon>Orobanchaceae incertae sedis</taxon>
        <taxon>Phtheirospermum</taxon>
    </lineage>
</organism>
<gene>
    <name evidence="4" type="ORF">PHJA_000282400</name>
</gene>
<keyword evidence="3" id="KW-0472">Membrane</keyword>
<keyword evidence="5" id="KW-1185">Reference proteome</keyword>
<dbReference type="PANTHER" id="PTHR31003">
    <property type="entry name" value="MYB FAMILY TRANSCRIPTION FACTOR"/>
    <property type="match status" value="1"/>
</dbReference>
<reference evidence="4" key="1">
    <citation type="submission" date="2020-07" db="EMBL/GenBank/DDBJ databases">
        <title>Ethylene signaling mediates host invasion by parasitic plants.</title>
        <authorList>
            <person name="Yoshida S."/>
        </authorList>
    </citation>
    <scope>NUCLEOTIDE SEQUENCE</scope>
    <source>
        <strain evidence="4">Okayama</strain>
    </source>
</reference>
<evidence type="ECO:0000256" key="3">
    <source>
        <dbReference type="ARBA" id="ARBA00023136"/>
    </source>
</evidence>
<dbReference type="InterPro" id="IPR044787">
    <property type="entry name" value="HHO5-like"/>
</dbReference>
<accession>A0A830BH85</accession>